<evidence type="ECO:0000256" key="1">
    <source>
        <dbReference type="ARBA" id="ARBA00004340"/>
    </source>
</evidence>
<dbReference type="Pfam" id="PF22748">
    <property type="entry name" value="PexRD54_WY"/>
    <property type="match status" value="1"/>
</dbReference>
<evidence type="ECO:0000256" key="5">
    <source>
        <dbReference type="ARBA" id="ARBA00022729"/>
    </source>
</evidence>
<evidence type="ECO:0000313" key="10">
    <source>
        <dbReference type="EMBL" id="KAE9334078.1"/>
    </source>
</evidence>
<dbReference type="GO" id="GO:0005576">
    <property type="term" value="C:extracellular region"/>
    <property type="evidence" value="ECO:0007669"/>
    <property type="project" value="UniProtKB-SubCell"/>
</dbReference>
<dbReference type="EMBL" id="QXFT01000873">
    <property type="protein sequence ID" value="KAE9334078.1"/>
    <property type="molecule type" value="Genomic_DNA"/>
</dbReference>
<dbReference type="GO" id="GO:0043657">
    <property type="term" value="C:host cell"/>
    <property type="evidence" value="ECO:0007669"/>
    <property type="project" value="UniProtKB-SubCell"/>
</dbReference>
<evidence type="ECO:0000313" key="12">
    <source>
        <dbReference type="Proteomes" id="UP000434957"/>
    </source>
</evidence>
<evidence type="ECO:0000313" key="11">
    <source>
        <dbReference type="Proteomes" id="UP000429607"/>
    </source>
</evidence>
<dbReference type="Proteomes" id="UP000434957">
    <property type="component" value="Unassembled WGS sequence"/>
</dbReference>
<keyword evidence="5" id="KW-0732">Signal</keyword>
<feature type="domain" description="RxLR effector PexRD54 WY" evidence="7">
    <location>
        <begin position="189"/>
        <end position="217"/>
    </location>
</feature>
<dbReference type="OrthoDB" id="94725at2759"/>
<proteinExistence type="inferred from homology"/>
<dbReference type="EMBL" id="QXFV01001617">
    <property type="protein sequence ID" value="KAE9001881.1"/>
    <property type="molecule type" value="Genomic_DNA"/>
</dbReference>
<comment type="subcellular location">
    <subcellularLocation>
        <location evidence="1">Host cell</location>
    </subcellularLocation>
    <subcellularLocation>
        <location evidence="2">Secreted</location>
    </subcellularLocation>
</comment>
<evidence type="ECO:0000313" key="9">
    <source>
        <dbReference type="EMBL" id="KAE9018081.1"/>
    </source>
</evidence>
<evidence type="ECO:0000256" key="4">
    <source>
        <dbReference type="ARBA" id="ARBA00022525"/>
    </source>
</evidence>
<gene>
    <name evidence="8" type="ORF">PR001_g18403</name>
    <name evidence="9" type="ORF">PR002_g13202</name>
    <name evidence="10" type="ORF">PR003_g13698</name>
</gene>
<accession>A0A6A3K4A2</accession>
<evidence type="ECO:0000313" key="13">
    <source>
        <dbReference type="Proteomes" id="UP000435112"/>
    </source>
</evidence>
<protein>
    <recommendedName>
        <fullName evidence="7">RxLR effector PexRD54 WY domain-containing protein</fullName>
    </recommendedName>
</protein>
<keyword evidence="4" id="KW-0964">Secreted</keyword>
<evidence type="ECO:0000313" key="8">
    <source>
        <dbReference type="EMBL" id="KAE9001881.1"/>
    </source>
</evidence>
<keyword evidence="6" id="KW-0843">Virulence</keyword>
<dbReference type="InterPro" id="IPR054463">
    <property type="entry name" value="PexRD54_WY"/>
</dbReference>
<evidence type="ECO:0000259" key="7">
    <source>
        <dbReference type="Pfam" id="PF22748"/>
    </source>
</evidence>
<evidence type="ECO:0000256" key="2">
    <source>
        <dbReference type="ARBA" id="ARBA00004613"/>
    </source>
</evidence>
<reference evidence="11 13" key="1">
    <citation type="submission" date="2018-09" db="EMBL/GenBank/DDBJ databases">
        <title>Genomic investigation of the strawberry pathogen Phytophthora fragariae indicates pathogenicity is determined by transcriptional variation in three key races.</title>
        <authorList>
            <person name="Adams T.M."/>
            <person name="Armitage A.D."/>
            <person name="Sobczyk M.K."/>
            <person name="Bates H.J."/>
            <person name="Dunwell J.M."/>
            <person name="Nellist C.F."/>
            <person name="Harrison R.J."/>
        </authorList>
    </citation>
    <scope>NUCLEOTIDE SEQUENCE [LARGE SCALE GENOMIC DNA]</scope>
    <source>
        <strain evidence="8 11">SCRP249</strain>
        <strain evidence="9 13">SCRP324</strain>
        <strain evidence="10 12">SCRP333</strain>
    </source>
</reference>
<dbReference type="Proteomes" id="UP000435112">
    <property type="component" value="Unassembled WGS sequence"/>
</dbReference>
<comment type="similarity">
    <text evidence="3">Belongs to the RxLR effector family.</text>
</comment>
<dbReference type="Proteomes" id="UP000429607">
    <property type="component" value="Unassembled WGS sequence"/>
</dbReference>
<organism evidence="8 11">
    <name type="scientific">Phytophthora rubi</name>
    <dbReference type="NCBI Taxonomy" id="129364"/>
    <lineage>
        <taxon>Eukaryota</taxon>
        <taxon>Sar</taxon>
        <taxon>Stramenopiles</taxon>
        <taxon>Oomycota</taxon>
        <taxon>Peronosporomycetes</taxon>
        <taxon>Peronosporales</taxon>
        <taxon>Peronosporaceae</taxon>
        <taxon>Phytophthora</taxon>
    </lineage>
</organism>
<dbReference type="EMBL" id="QXFU01000863">
    <property type="protein sequence ID" value="KAE9018081.1"/>
    <property type="molecule type" value="Genomic_DNA"/>
</dbReference>
<evidence type="ECO:0000256" key="3">
    <source>
        <dbReference type="ARBA" id="ARBA00010400"/>
    </source>
</evidence>
<comment type="caution">
    <text evidence="8">The sequence shown here is derived from an EMBL/GenBank/DDBJ whole genome shotgun (WGS) entry which is preliminary data.</text>
</comment>
<sequence length="382" mass="43477">MSKKPKSEAEVFQLFTKMKLVNEKSNLLENPQFLKWTNAVTKGYKDSQAADMAIASTLARQHGDKGLAKIIVEAKKVSSTENVAAKLEEDQMKNWLNQKETADYVLRVLKLEKDGYISFRSPLLGTWVSYVKMMKENPYKLLLVKMRAHDSDEIIASLVASAKREVVGTTIVHKVEDVLLDSWMPRSADDVFKLLKLDSIGSKLFNNPRLSTWVSYVTKLKGTQADEQMYTVLRAAYGDDELAMMLVGSKQYTMSDLARRLEEMQQKVWVGEGKTAKEIFTTMKLNTQDDQLFESPAFHSWFNYVTKLSPKSADELMLSTLKTSYKDDAVLAKMFVAAKESPSTKAIAEKLEQAQMTDWLRNEKSVDDVFKLLKLDDAWIIF</sequence>
<name>A0A6A3K4A2_9STRA</name>
<dbReference type="AlphaFoldDB" id="A0A6A3K4A2"/>
<keyword evidence="12" id="KW-1185">Reference proteome</keyword>
<evidence type="ECO:0000256" key="6">
    <source>
        <dbReference type="ARBA" id="ARBA00023026"/>
    </source>
</evidence>